<keyword evidence="4 8" id="KW-0805">Transcription regulation</keyword>
<comment type="similarity">
    <text evidence="2 8">Belongs to the Aux/IAA family.</text>
</comment>
<dbReference type="PANTHER" id="PTHR31734">
    <property type="entry name" value="AUXIN-RESPONSIVE PROTEIN IAA17"/>
    <property type="match status" value="1"/>
</dbReference>
<dbReference type="PANTHER" id="PTHR31734:SF6">
    <property type="entry name" value="AUXIN-RESPONSIVE PROTEIN IAA11"/>
    <property type="match status" value="1"/>
</dbReference>
<name>A0AAD3S1A5_NEPGR</name>
<evidence type="ECO:0000256" key="6">
    <source>
        <dbReference type="ARBA" id="ARBA00023242"/>
    </source>
</evidence>
<evidence type="ECO:0000313" key="12">
    <source>
        <dbReference type="Proteomes" id="UP001279734"/>
    </source>
</evidence>
<evidence type="ECO:0000256" key="5">
    <source>
        <dbReference type="ARBA" id="ARBA00023163"/>
    </source>
</evidence>
<organism evidence="11 12">
    <name type="scientific">Nepenthes gracilis</name>
    <name type="common">Slender pitcher plant</name>
    <dbReference type="NCBI Taxonomy" id="150966"/>
    <lineage>
        <taxon>Eukaryota</taxon>
        <taxon>Viridiplantae</taxon>
        <taxon>Streptophyta</taxon>
        <taxon>Embryophyta</taxon>
        <taxon>Tracheophyta</taxon>
        <taxon>Spermatophyta</taxon>
        <taxon>Magnoliopsida</taxon>
        <taxon>eudicotyledons</taxon>
        <taxon>Gunneridae</taxon>
        <taxon>Pentapetalae</taxon>
        <taxon>Caryophyllales</taxon>
        <taxon>Nepenthaceae</taxon>
        <taxon>Nepenthes</taxon>
    </lineage>
</organism>
<feature type="domain" description="PB1" evidence="10">
    <location>
        <begin position="194"/>
        <end position="301"/>
    </location>
</feature>
<dbReference type="InterPro" id="IPR053793">
    <property type="entry name" value="PB1-like"/>
</dbReference>
<evidence type="ECO:0000259" key="10">
    <source>
        <dbReference type="PROSITE" id="PS51745"/>
    </source>
</evidence>
<dbReference type="InterPro" id="IPR033389">
    <property type="entry name" value="AUX/IAA_dom"/>
</dbReference>
<dbReference type="AlphaFoldDB" id="A0AAD3S1A5"/>
<evidence type="ECO:0000313" key="11">
    <source>
        <dbReference type="EMBL" id="GMH02560.1"/>
    </source>
</evidence>
<dbReference type="GO" id="GO:0006355">
    <property type="term" value="P:regulation of DNA-templated transcription"/>
    <property type="evidence" value="ECO:0007669"/>
    <property type="project" value="InterPro"/>
</dbReference>
<protein>
    <recommendedName>
        <fullName evidence="8">Auxin-responsive protein</fullName>
    </recommendedName>
</protein>
<dbReference type="GO" id="GO:0005634">
    <property type="term" value="C:nucleus"/>
    <property type="evidence" value="ECO:0007669"/>
    <property type="project" value="UniProtKB-SubCell"/>
</dbReference>
<gene>
    <name evidence="11" type="ORF">Nepgr_004399</name>
</gene>
<comment type="subcellular location">
    <subcellularLocation>
        <location evidence="1 8">Nucleus</location>
    </subcellularLocation>
</comment>
<evidence type="ECO:0000256" key="4">
    <source>
        <dbReference type="ARBA" id="ARBA00023015"/>
    </source>
</evidence>
<dbReference type="PROSITE" id="PS51745">
    <property type="entry name" value="PB1"/>
    <property type="match status" value="1"/>
</dbReference>
<accession>A0AAD3S1A5</accession>
<dbReference type="Gene3D" id="3.10.20.90">
    <property type="entry name" value="Phosphatidylinositol 3-kinase Catalytic Subunit, Chain A, domain 1"/>
    <property type="match status" value="1"/>
</dbReference>
<evidence type="ECO:0000256" key="8">
    <source>
        <dbReference type="RuleBase" id="RU004549"/>
    </source>
</evidence>
<evidence type="ECO:0000256" key="3">
    <source>
        <dbReference type="ARBA" id="ARBA00022491"/>
    </source>
</evidence>
<sequence>MVGGGGGGSGGGLTGGGSLLTVSKEEAVVEQDCNMGMPSVEVSSYPDEAELELGLGLSIGGGLKVVNKLVSRILTANDLPSGVSLSSATSSPSSGAAASSSSSSSSFVGGANNNASAGTKRTADSVTSPTGASQVVGWPPIRAYRMNSLANQAKSLATGELDSTIDESKTKAVDYGAGNKADANNMQRGHLKSSMFVKVNMDGIGIGRKVDLNAHSSYESLARTLEEMFTEPARTVDTLKSTGEVSSVVLKATRLSKLMDGSSDYVLTYEDRDGDWMLVGDVPWEMFLGSVKRLKIMKASKANGLAPRFEEWNAKLRNRI</sequence>
<comment type="subunit">
    <text evidence="8">Homodimers and heterodimers.</text>
</comment>
<keyword evidence="12" id="KW-1185">Reference proteome</keyword>
<proteinExistence type="inferred from homology"/>
<comment type="function">
    <text evidence="8">Aux/IAA proteins are short-lived transcriptional factors that function as repressors of early auxin response genes at low auxin concentrations.</text>
</comment>
<reference evidence="11" key="1">
    <citation type="submission" date="2023-05" db="EMBL/GenBank/DDBJ databases">
        <title>Nepenthes gracilis genome sequencing.</title>
        <authorList>
            <person name="Fukushima K."/>
        </authorList>
    </citation>
    <scope>NUCLEOTIDE SEQUENCE</scope>
    <source>
        <strain evidence="11">SING2019-196</strain>
    </source>
</reference>
<feature type="region of interest" description="Disordered" evidence="9">
    <location>
        <begin position="81"/>
        <end position="132"/>
    </location>
</feature>
<dbReference type="FunFam" id="3.10.20.90:FF:000078">
    <property type="entry name" value="Auxin-responsive protein"/>
    <property type="match status" value="1"/>
</dbReference>
<keyword evidence="6 8" id="KW-0539">Nucleus</keyword>
<evidence type="ECO:0000256" key="9">
    <source>
        <dbReference type="SAM" id="MobiDB-lite"/>
    </source>
</evidence>
<dbReference type="SUPFAM" id="SSF54277">
    <property type="entry name" value="CAD &amp; PB1 domains"/>
    <property type="match status" value="1"/>
</dbReference>
<keyword evidence="3 8" id="KW-0678">Repressor</keyword>
<comment type="caution">
    <text evidence="11">The sequence shown here is derived from an EMBL/GenBank/DDBJ whole genome shotgun (WGS) entry which is preliminary data.</text>
</comment>
<evidence type="ECO:0000256" key="7">
    <source>
        <dbReference type="ARBA" id="ARBA00023294"/>
    </source>
</evidence>
<feature type="compositionally biased region" description="Low complexity" evidence="9">
    <location>
        <begin position="81"/>
        <end position="119"/>
    </location>
</feature>
<keyword evidence="7 8" id="KW-0927">Auxin signaling pathway</keyword>
<keyword evidence="5 8" id="KW-0804">Transcription</keyword>
<evidence type="ECO:0000256" key="2">
    <source>
        <dbReference type="ARBA" id="ARBA00006728"/>
    </source>
</evidence>
<dbReference type="Proteomes" id="UP001279734">
    <property type="component" value="Unassembled WGS sequence"/>
</dbReference>
<dbReference type="Pfam" id="PF02309">
    <property type="entry name" value="AUX_IAA"/>
    <property type="match status" value="1"/>
</dbReference>
<evidence type="ECO:0000256" key="1">
    <source>
        <dbReference type="ARBA" id="ARBA00004123"/>
    </source>
</evidence>
<dbReference type="EMBL" id="BSYO01000003">
    <property type="protein sequence ID" value="GMH02560.1"/>
    <property type="molecule type" value="Genomic_DNA"/>
</dbReference>
<dbReference type="GO" id="GO:0009734">
    <property type="term" value="P:auxin-activated signaling pathway"/>
    <property type="evidence" value="ECO:0007669"/>
    <property type="project" value="UniProtKB-UniRule"/>
</dbReference>
<dbReference type="InterPro" id="IPR003311">
    <property type="entry name" value="AUX_IAA"/>
</dbReference>